<dbReference type="Gene3D" id="3.40.50.2000">
    <property type="entry name" value="Glycogen Phosphorylase B"/>
    <property type="match status" value="1"/>
</dbReference>
<dbReference type="GO" id="GO:0016757">
    <property type="term" value="F:glycosyltransferase activity"/>
    <property type="evidence" value="ECO:0007669"/>
    <property type="project" value="InterPro"/>
</dbReference>
<gene>
    <name evidence="3" type="ORF">EAH77_00880</name>
</gene>
<accession>A0A502GR62</accession>
<dbReference type="OrthoDB" id="9775208at2"/>
<evidence type="ECO:0000313" key="4">
    <source>
        <dbReference type="Proteomes" id="UP000317663"/>
    </source>
</evidence>
<proteinExistence type="predicted"/>
<dbReference type="Pfam" id="PF00534">
    <property type="entry name" value="Glycos_transf_1"/>
    <property type="match status" value="1"/>
</dbReference>
<dbReference type="PANTHER" id="PTHR46401">
    <property type="entry name" value="GLYCOSYLTRANSFERASE WBBK-RELATED"/>
    <property type="match status" value="1"/>
</dbReference>
<protein>
    <submittedName>
        <fullName evidence="3">Glycosyltransferase</fullName>
    </submittedName>
</protein>
<evidence type="ECO:0000259" key="2">
    <source>
        <dbReference type="Pfam" id="PF00534"/>
    </source>
</evidence>
<keyword evidence="4" id="KW-1185">Reference proteome</keyword>
<dbReference type="AlphaFoldDB" id="A0A502GR62"/>
<dbReference type="SUPFAM" id="SSF53756">
    <property type="entry name" value="UDP-Glycosyltransferase/glycogen phosphorylase"/>
    <property type="match status" value="1"/>
</dbReference>
<keyword evidence="1 3" id="KW-0808">Transferase</keyword>
<name>A0A502GR62_9GAMM</name>
<evidence type="ECO:0000256" key="1">
    <source>
        <dbReference type="ARBA" id="ARBA00022679"/>
    </source>
</evidence>
<dbReference type="Proteomes" id="UP000317663">
    <property type="component" value="Unassembled WGS sequence"/>
</dbReference>
<sequence length="338" mass="38157">MNICLNTYPWAFGIPGGGEQQLHFYRDALIRGSEKWPSLNIELFDQWQPKFDKMQLMHYFSCMPSSLDFLDVVKARRGIPLLISPNFWPEPEDWKASGVYDDVNSILWLADKIVVNSFIEEEALVRLCKIDSSRISVIHNAVQDCFFSPIDPALFRDKYNVDGPFILNIGNVEPRKNQFAFLKALKEFPTLQLITIGGVRENWYLNACKEEGGEQFRLIDPLPPGSELLRSAIAGCEFFAMPSLRETPSIASLEAGAAGAKILTTDLGSTTEYFQDYADYVNPYDIVSMSEGIGAALAKEKNDGLSLRIKELYRWDVVVEKLVDTYSGLIGTDLRVKK</sequence>
<dbReference type="InterPro" id="IPR001296">
    <property type="entry name" value="Glyco_trans_1"/>
</dbReference>
<comment type="caution">
    <text evidence="3">The sequence shown here is derived from an EMBL/GenBank/DDBJ whole genome shotgun (WGS) entry which is preliminary data.</text>
</comment>
<evidence type="ECO:0000313" key="3">
    <source>
        <dbReference type="EMBL" id="TPG64837.1"/>
    </source>
</evidence>
<organism evidence="3 4">
    <name type="scientific">Ewingella americana</name>
    <dbReference type="NCBI Taxonomy" id="41202"/>
    <lineage>
        <taxon>Bacteria</taxon>
        <taxon>Pseudomonadati</taxon>
        <taxon>Pseudomonadota</taxon>
        <taxon>Gammaproteobacteria</taxon>
        <taxon>Enterobacterales</taxon>
        <taxon>Yersiniaceae</taxon>
        <taxon>Ewingella</taxon>
    </lineage>
</organism>
<reference evidence="3 4" key="1">
    <citation type="journal article" date="2019" name="Environ. Microbiol.">
        <title>Species interactions and distinct microbial communities in high Arctic permafrost affected cryosols are associated with the CH4 and CO2 gas fluxes.</title>
        <authorList>
            <person name="Altshuler I."/>
            <person name="Hamel J."/>
            <person name="Turney S."/>
            <person name="Magnuson E."/>
            <person name="Levesque R."/>
            <person name="Greer C."/>
            <person name="Whyte L.G."/>
        </authorList>
    </citation>
    <scope>NUCLEOTIDE SEQUENCE [LARGE SCALE GENOMIC DNA]</scope>
    <source>
        <strain evidence="3 4">E4</strain>
    </source>
</reference>
<dbReference type="PANTHER" id="PTHR46401:SF2">
    <property type="entry name" value="GLYCOSYLTRANSFERASE WBBK-RELATED"/>
    <property type="match status" value="1"/>
</dbReference>
<dbReference type="EMBL" id="RCZD01000001">
    <property type="protein sequence ID" value="TPG64837.1"/>
    <property type="molecule type" value="Genomic_DNA"/>
</dbReference>
<feature type="domain" description="Glycosyl transferase family 1" evidence="2">
    <location>
        <begin position="160"/>
        <end position="301"/>
    </location>
</feature>
<dbReference type="RefSeq" id="WP_140469924.1">
    <property type="nucleotide sequence ID" value="NZ_RCZD01000001.1"/>
</dbReference>